<evidence type="ECO:0000313" key="19">
    <source>
        <dbReference type="Proteomes" id="UP000054537"/>
    </source>
</evidence>
<evidence type="ECO:0000256" key="11">
    <source>
        <dbReference type="ARBA" id="ARBA00022989"/>
    </source>
</evidence>
<dbReference type="Gene3D" id="3.40.50.1220">
    <property type="entry name" value="TPP-binding domain"/>
    <property type="match status" value="1"/>
</dbReference>
<keyword evidence="10 15" id="KW-1278">Translocase</keyword>
<evidence type="ECO:0000256" key="1">
    <source>
        <dbReference type="ARBA" id="ARBA00003943"/>
    </source>
</evidence>
<keyword evidence="12 15" id="KW-0520">NAD</keyword>
<dbReference type="RefSeq" id="WP_043533890.1">
    <property type="nucleotide sequence ID" value="NZ_BAABKU010000010.1"/>
</dbReference>
<evidence type="ECO:0000256" key="15">
    <source>
        <dbReference type="PIRNR" id="PIRNR000204"/>
    </source>
</evidence>
<evidence type="ECO:0000256" key="16">
    <source>
        <dbReference type="SAM" id="Phobius"/>
    </source>
</evidence>
<feature type="transmembrane region" description="Helical" evidence="16">
    <location>
        <begin position="37"/>
        <end position="55"/>
    </location>
</feature>
<dbReference type="InterPro" id="IPR029035">
    <property type="entry name" value="DHS-like_NAD/FAD-binding_dom"/>
</dbReference>
<keyword evidence="8 16" id="KW-0812">Transmembrane</keyword>
<feature type="transmembrane region" description="Helical" evidence="16">
    <location>
        <begin position="227"/>
        <end position="246"/>
    </location>
</feature>
<name>A0A0A6UAA6_ACTUT</name>
<keyword evidence="7 15" id="KW-0997">Cell inner membrane</keyword>
<keyword evidence="9 15" id="KW-0521">NADP</keyword>
<dbReference type="PANTHER" id="PTHR44758:SF1">
    <property type="entry name" value="NAD(P) TRANSHYDROGENASE SUBUNIT BETA"/>
    <property type="match status" value="1"/>
</dbReference>
<evidence type="ECO:0000256" key="13">
    <source>
        <dbReference type="ARBA" id="ARBA00023136"/>
    </source>
</evidence>
<dbReference type="SUPFAM" id="SSF52467">
    <property type="entry name" value="DHS-like NAD/FAD-binding domain"/>
    <property type="match status" value="1"/>
</dbReference>
<evidence type="ECO:0000256" key="6">
    <source>
        <dbReference type="ARBA" id="ARBA00022475"/>
    </source>
</evidence>
<evidence type="ECO:0000256" key="14">
    <source>
        <dbReference type="ARBA" id="ARBA00048202"/>
    </source>
</evidence>
<dbReference type="eggNOG" id="COG1282">
    <property type="taxonomic scope" value="Bacteria"/>
</dbReference>
<keyword evidence="19" id="KW-1185">Reference proteome</keyword>
<evidence type="ECO:0000259" key="17">
    <source>
        <dbReference type="Pfam" id="PF02233"/>
    </source>
</evidence>
<dbReference type="InterPro" id="IPR034300">
    <property type="entry name" value="PNTB-like"/>
</dbReference>
<feature type="transmembrane region" description="Helical" evidence="16">
    <location>
        <begin position="252"/>
        <end position="271"/>
    </location>
</feature>
<dbReference type="Pfam" id="PF02233">
    <property type="entry name" value="PNTB"/>
    <property type="match status" value="1"/>
</dbReference>
<feature type="transmembrane region" description="Helical" evidence="16">
    <location>
        <begin position="6"/>
        <end position="25"/>
    </location>
</feature>
<evidence type="ECO:0000256" key="7">
    <source>
        <dbReference type="ARBA" id="ARBA00022519"/>
    </source>
</evidence>
<sequence>MTIETAAQAAYIVAALLFILALAGLSKHETARFGNAFGIAGMTVALAATVALAIGREIDGTGIALLVVATLIGAAIGLYRAAKVEMTGMPELIALLHSFVGLAAVLVGWNGYLHVEAHLDGAEAAVLESQGMLGIHSAEVFIGVFIGAVTFTGSIVAYLKLSAKIKSSPLMLPGKNVLNLGALAVFAVLTAWFVIDPQLWLLIAVTAIALLLGWHLVASIGGGDMPVVVSMLNSYSGWAAAAAGFLLENDLLIVTGALVGSSGAYLSYIMCKAMNRSFISVIAGGFGIEAGPAEDKEYGEHREVNAEGVAELLTGADSVIITPGYGMAVAQAQHGVAELTRILRERGVDVRFGIHPVAGRLPGHMNVLLAEARVPYDIVLEMDEINDDFAGTAVVLVIGANDTVNPAALDDPSSPIAGMPVLKVWEAEQVIVFKRSMASGYAGVQNPLFFKENTAMLFGDAKDRVDDILRAVAALQPAR</sequence>
<evidence type="ECO:0000256" key="3">
    <source>
        <dbReference type="ARBA" id="ARBA00007919"/>
    </source>
</evidence>
<protein>
    <recommendedName>
        <fullName evidence="5 15">NAD(P) transhydrogenase subunit beta</fullName>
        <ecNumber evidence="4 15">7.1.1.1</ecNumber>
    </recommendedName>
    <alternativeName>
        <fullName evidence="15">Nicotinamide nucleotide transhydrogenase subunit beta</fullName>
    </alternativeName>
</protein>
<comment type="function">
    <text evidence="1 15">The transhydrogenation between NADH and NADP is coupled to respiration and ATP hydrolysis and functions as a proton pump across the membrane.</text>
</comment>
<organism evidence="18 19">
    <name type="scientific">Actinoplanes utahensis</name>
    <dbReference type="NCBI Taxonomy" id="1869"/>
    <lineage>
        <taxon>Bacteria</taxon>
        <taxon>Bacillati</taxon>
        <taxon>Actinomycetota</taxon>
        <taxon>Actinomycetes</taxon>
        <taxon>Micromonosporales</taxon>
        <taxon>Micromonosporaceae</taxon>
        <taxon>Actinoplanes</taxon>
    </lineage>
</organism>
<dbReference type="OrthoDB" id="9763786at2"/>
<keyword evidence="6 15" id="KW-1003">Cell membrane</keyword>
<comment type="catalytic activity">
    <reaction evidence="14 15">
        <text>NAD(+) + NADPH + H(+)(in) = NADH + NADP(+) + H(+)(out)</text>
        <dbReference type="Rhea" id="RHEA:47992"/>
        <dbReference type="ChEBI" id="CHEBI:15378"/>
        <dbReference type="ChEBI" id="CHEBI:57540"/>
        <dbReference type="ChEBI" id="CHEBI:57783"/>
        <dbReference type="ChEBI" id="CHEBI:57945"/>
        <dbReference type="ChEBI" id="CHEBI:58349"/>
        <dbReference type="EC" id="7.1.1.1"/>
    </reaction>
</comment>
<dbReference type="NCBIfam" id="NF006974">
    <property type="entry name" value="PRK09444.1"/>
    <property type="match status" value="1"/>
</dbReference>
<evidence type="ECO:0000256" key="5">
    <source>
        <dbReference type="ARBA" id="ARBA00014581"/>
    </source>
</evidence>
<keyword evidence="13 15" id="KW-0472">Membrane</keyword>
<evidence type="ECO:0000256" key="10">
    <source>
        <dbReference type="ARBA" id="ARBA00022967"/>
    </source>
</evidence>
<feature type="transmembrane region" description="Helical" evidence="16">
    <location>
        <begin position="201"/>
        <end position="220"/>
    </location>
</feature>
<dbReference type="InterPro" id="IPR012136">
    <property type="entry name" value="NADH_DH_b"/>
</dbReference>
<keyword evidence="11 16" id="KW-1133">Transmembrane helix</keyword>
<dbReference type="PIRSF" id="PIRSF000204">
    <property type="entry name" value="PNTB"/>
    <property type="match status" value="1"/>
</dbReference>
<dbReference type="Proteomes" id="UP000054537">
    <property type="component" value="Unassembled WGS sequence"/>
</dbReference>
<dbReference type="EC" id="7.1.1.1" evidence="4 15"/>
<dbReference type="FunFam" id="3.40.50.1220:FF:000002">
    <property type="entry name" value="NAD(P) transhydrogenase subunit beta"/>
    <property type="match status" value="1"/>
</dbReference>
<evidence type="ECO:0000313" key="18">
    <source>
        <dbReference type="EMBL" id="KHD71988.1"/>
    </source>
</evidence>
<gene>
    <name evidence="18" type="primary">pntB</name>
    <name evidence="18" type="ORF">MB27_42425</name>
</gene>
<evidence type="ECO:0000256" key="8">
    <source>
        <dbReference type="ARBA" id="ARBA00022692"/>
    </source>
</evidence>
<dbReference type="STRING" id="1869.MB27_42425"/>
<comment type="similarity">
    <text evidence="3 15">Belongs to the PNT beta subunit family.</text>
</comment>
<dbReference type="AlphaFoldDB" id="A0A0A6UAA6"/>
<dbReference type="PANTHER" id="PTHR44758">
    <property type="entry name" value="NAD(P) TRANSHYDROGENASE SUBUNIT BETA"/>
    <property type="match status" value="1"/>
</dbReference>
<dbReference type="EMBL" id="JRTT01000141">
    <property type="protein sequence ID" value="KHD71988.1"/>
    <property type="molecule type" value="Genomic_DNA"/>
</dbReference>
<keyword evidence="18" id="KW-0560">Oxidoreductase</keyword>
<comment type="subcellular location">
    <subcellularLocation>
        <location evidence="2">Cell inner membrane</location>
        <topology evidence="2">Multi-pass membrane protein</topology>
    </subcellularLocation>
</comment>
<accession>A0A0A6UAA6</accession>
<evidence type="ECO:0000256" key="9">
    <source>
        <dbReference type="ARBA" id="ARBA00022857"/>
    </source>
</evidence>
<dbReference type="GO" id="GO:0008750">
    <property type="term" value="F:proton-translocating NAD(P)+ transhydrogenase activity"/>
    <property type="evidence" value="ECO:0007669"/>
    <property type="project" value="UniProtKB-EC"/>
</dbReference>
<feature type="transmembrane region" description="Helical" evidence="16">
    <location>
        <begin position="61"/>
        <end position="80"/>
    </location>
</feature>
<evidence type="ECO:0000256" key="2">
    <source>
        <dbReference type="ARBA" id="ARBA00004429"/>
    </source>
</evidence>
<dbReference type="GO" id="GO:0005886">
    <property type="term" value="C:plasma membrane"/>
    <property type="evidence" value="ECO:0007669"/>
    <property type="project" value="UniProtKB-SubCell"/>
</dbReference>
<reference evidence="18 19" key="1">
    <citation type="submission" date="2014-10" db="EMBL/GenBank/DDBJ databases">
        <title>Draft genome sequence of Actinoplanes utahensis NRRL 12052.</title>
        <authorList>
            <person name="Velasco-Bucheli B."/>
            <person name="del Cerro C."/>
            <person name="Hormigo D."/>
            <person name="Garcia J.L."/>
            <person name="Acebal C."/>
            <person name="Arroyo M."/>
            <person name="de la Mata I."/>
        </authorList>
    </citation>
    <scope>NUCLEOTIDE SEQUENCE [LARGE SCALE GENOMIC DNA]</scope>
    <source>
        <strain evidence="18 19">NRRL 12052</strain>
    </source>
</reference>
<dbReference type="GO" id="GO:0016491">
    <property type="term" value="F:oxidoreductase activity"/>
    <property type="evidence" value="ECO:0007669"/>
    <property type="project" value="UniProtKB-KW"/>
</dbReference>
<feature type="transmembrane region" description="Helical" evidence="16">
    <location>
        <begin position="133"/>
        <end position="156"/>
    </location>
</feature>
<feature type="transmembrane region" description="Helical" evidence="16">
    <location>
        <begin position="177"/>
        <end position="195"/>
    </location>
</feature>
<evidence type="ECO:0000256" key="4">
    <source>
        <dbReference type="ARBA" id="ARBA00012943"/>
    </source>
</evidence>
<feature type="transmembrane region" description="Helical" evidence="16">
    <location>
        <begin position="92"/>
        <end position="113"/>
    </location>
</feature>
<feature type="domain" description="NADP transhydrogenase beta-like" evidence="17">
    <location>
        <begin position="8"/>
        <end position="470"/>
    </location>
</feature>
<dbReference type="GO" id="GO:0050661">
    <property type="term" value="F:NADP binding"/>
    <property type="evidence" value="ECO:0007669"/>
    <property type="project" value="InterPro"/>
</dbReference>
<comment type="caution">
    <text evidence="18">The sequence shown here is derived from an EMBL/GenBank/DDBJ whole genome shotgun (WGS) entry which is preliminary data.</text>
</comment>
<proteinExistence type="inferred from homology"/>
<evidence type="ECO:0000256" key="12">
    <source>
        <dbReference type="ARBA" id="ARBA00023027"/>
    </source>
</evidence>